<dbReference type="HOGENOM" id="CLU_868568_0_0_9"/>
<feature type="region of interest" description="Disordered" evidence="1">
    <location>
        <begin position="45"/>
        <end position="68"/>
    </location>
</feature>
<protein>
    <submittedName>
        <fullName evidence="4">Peptidoglycan-binding lysin domain protein</fullName>
    </submittedName>
</protein>
<feature type="compositionally biased region" description="Gly residues" evidence="1">
    <location>
        <begin position="54"/>
        <end position="68"/>
    </location>
</feature>
<dbReference type="Gene3D" id="3.10.350.10">
    <property type="entry name" value="LysM domain"/>
    <property type="match status" value="3"/>
</dbReference>
<sequence>MAQHDQNLIYGVIALAVGLVGFELWKNGTLARWFHLGSTAGSGAAAGTPSSSGSGAGSNSGSGAGSSSGGTLSISGAGHYTVQKGDTLSAIAARYGISLAALEAANPQIKDPNLIYPGETITIPGGSSAGSSGYAGGGTGSSVPVSTGSSGTHQFNVSQTKMSYTVRKGDTLSAIAQAHGVSLAALEAANPHITDPNLIYPGETVYIPTSIATSTQTVQTSTGSVVSTVTRRNGLTIPSVHVYRGTASTVTNPSTGQVALDKRTYSPWRSSTSGSAVTVQRGQNLWSIAQAHGLSLSAIERMNPQIKNFNLIYPGEEVHV</sequence>
<dbReference type="SMART" id="SM00257">
    <property type="entry name" value="LysM"/>
    <property type="match status" value="3"/>
</dbReference>
<dbReference type="InterPro" id="IPR018392">
    <property type="entry name" value="LysM"/>
</dbReference>
<name>G8TZH3_SULAD</name>
<keyword evidence="2" id="KW-0812">Transmembrane</keyword>
<dbReference type="STRING" id="679936.Sulac_1717"/>
<evidence type="ECO:0000259" key="3">
    <source>
        <dbReference type="PROSITE" id="PS51782"/>
    </source>
</evidence>
<dbReference type="PROSITE" id="PS51782">
    <property type="entry name" value="LYSM"/>
    <property type="match status" value="3"/>
</dbReference>
<dbReference type="EMBL" id="CP003179">
    <property type="protein sequence ID" value="AEW05213.1"/>
    <property type="molecule type" value="Genomic_DNA"/>
</dbReference>
<keyword evidence="5" id="KW-1185">Reference proteome</keyword>
<dbReference type="Proteomes" id="UP000005439">
    <property type="component" value="Chromosome"/>
</dbReference>
<reference evidence="5" key="1">
    <citation type="submission" date="2011-12" db="EMBL/GenBank/DDBJ databases">
        <title>The complete genome of chromosome of Sulfobacillus acidophilus DSM 10332.</title>
        <authorList>
            <person name="Lucas S."/>
            <person name="Han J."/>
            <person name="Lapidus A."/>
            <person name="Bruce D."/>
            <person name="Goodwin L."/>
            <person name="Pitluck S."/>
            <person name="Peters L."/>
            <person name="Kyrpides N."/>
            <person name="Mavromatis K."/>
            <person name="Ivanova N."/>
            <person name="Mikhailova N."/>
            <person name="Chertkov O."/>
            <person name="Saunders E."/>
            <person name="Detter J.C."/>
            <person name="Tapia R."/>
            <person name="Han C."/>
            <person name="Land M."/>
            <person name="Hauser L."/>
            <person name="Markowitz V."/>
            <person name="Cheng J.-F."/>
            <person name="Hugenholtz P."/>
            <person name="Woyke T."/>
            <person name="Wu D."/>
            <person name="Pukall R."/>
            <person name="Gehrich-Schroeter G."/>
            <person name="Schneider S."/>
            <person name="Klenk H.-P."/>
            <person name="Eisen J.A."/>
        </authorList>
    </citation>
    <scope>NUCLEOTIDE SEQUENCE [LARGE SCALE GENOMIC DNA]</scope>
    <source>
        <strain evidence="5">ATCC 700253 / DSM 10332 / NAL</strain>
    </source>
</reference>
<feature type="domain" description="LysM" evidence="3">
    <location>
        <begin position="162"/>
        <end position="207"/>
    </location>
</feature>
<dbReference type="SUPFAM" id="SSF54106">
    <property type="entry name" value="LysM domain"/>
    <property type="match status" value="3"/>
</dbReference>
<evidence type="ECO:0000256" key="1">
    <source>
        <dbReference type="SAM" id="MobiDB-lite"/>
    </source>
</evidence>
<feature type="region of interest" description="Disordered" evidence="1">
    <location>
        <begin position="132"/>
        <end position="154"/>
    </location>
</feature>
<evidence type="ECO:0000313" key="5">
    <source>
        <dbReference type="Proteomes" id="UP000005439"/>
    </source>
</evidence>
<organism evidence="4 5">
    <name type="scientific">Sulfobacillus acidophilus (strain ATCC 700253 / DSM 10332 / NAL)</name>
    <dbReference type="NCBI Taxonomy" id="679936"/>
    <lineage>
        <taxon>Bacteria</taxon>
        <taxon>Bacillati</taxon>
        <taxon>Bacillota</taxon>
        <taxon>Clostridia</taxon>
        <taxon>Eubacteriales</taxon>
        <taxon>Clostridiales Family XVII. Incertae Sedis</taxon>
        <taxon>Sulfobacillus</taxon>
    </lineage>
</organism>
<dbReference type="Pfam" id="PF01476">
    <property type="entry name" value="LysM"/>
    <property type="match status" value="3"/>
</dbReference>
<feature type="domain" description="LysM" evidence="3">
    <location>
        <begin position="275"/>
        <end position="320"/>
    </location>
</feature>
<evidence type="ECO:0000256" key="2">
    <source>
        <dbReference type="SAM" id="Phobius"/>
    </source>
</evidence>
<gene>
    <name evidence="4" type="ordered locus">Sulac_1717</name>
</gene>
<proteinExistence type="predicted"/>
<keyword evidence="2" id="KW-1133">Transmembrane helix</keyword>
<accession>G8TZH3</accession>
<dbReference type="InterPro" id="IPR036779">
    <property type="entry name" value="LysM_dom_sf"/>
</dbReference>
<dbReference type="PANTHER" id="PTHR33734:SF22">
    <property type="entry name" value="MEMBRANE-BOUND LYTIC MUREIN TRANSGLYCOSYLASE D"/>
    <property type="match status" value="1"/>
</dbReference>
<dbReference type="CDD" id="cd00118">
    <property type="entry name" value="LysM"/>
    <property type="match status" value="3"/>
</dbReference>
<dbReference type="PANTHER" id="PTHR33734">
    <property type="entry name" value="LYSM DOMAIN-CONTAINING GPI-ANCHORED PROTEIN 2"/>
    <property type="match status" value="1"/>
</dbReference>
<feature type="compositionally biased region" description="Low complexity" evidence="1">
    <location>
        <begin position="141"/>
        <end position="152"/>
    </location>
</feature>
<feature type="domain" description="LysM" evidence="3">
    <location>
        <begin position="78"/>
        <end position="123"/>
    </location>
</feature>
<reference evidence="4 5" key="2">
    <citation type="journal article" date="2012" name="Stand. Genomic Sci.">
        <title>Complete genome sequence of the moderately thermophilic mineral-sulfide-oxidizing firmicute Sulfobacillus acidophilus type strain (NAL(T)).</title>
        <authorList>
            <person name="Anderson I."/>
            <person name="Chertkov O."/>
            <person name="Chen A."/>
            <person name="Saunders E."/>
            <person name="Lapidus A."/>
            <person name="Nolan M."/>
            <person name="Lucas S."/>
            <person name="Hammon N."/>
            <person name="Deshpande S."/>
            <person name="Cheng J.F."/>
            <person name="Han C."/>
            <person name="Tapia R."/>
            <person name="Goodwin L.A."/>
            <person name="Pitluck S."/>
            <person name="Liolios K."/>
            <person name="Pagani I."/>
            <person name="Ivanova N."/>
            <person name="Mikhailova N."/>
            <person name="Pati A."/>
            <person name="Palaniappan K."/>
            <person name="Land M."/>
            <person name="Pan C."/>
            <person name="Rohde M."/>
            <person name="Pukall R."/>
            <person name="Goker M."/>
            <person name="Detter J.C."/>
            <person name="Woyke T."/>
            <person name="Bristow J."/>
            <person name="Eisen J.A."/>
            <person name="Markowitz V."/>
            <person name="Hugenholtz P."/>
            <person name="Kyrpides N.C."/>
            <person name="Klenk H.P."/>
            <person name="Mavromatis K."/>
        </authorList>
    </citation>
    <scope>NUCLEOTIDE SEQUENCE [LARGE SCALE GENOMIC DNA]</scope>
    <source>
        <strain evidence="5">ATCC 700253 / DSM 10332 / NAL</strain>
    </source>
</reference>
<dbReference type="GO" id="GO:0008932">
    <property type="term" value="F:lytic endotransglycosylase activity"/>
    <property type="evidence" value="ECO:0007669"/>
    <property type="project" value="TreeGrafter"/>
</dbReference>
<dbReference type="KEGG" id="sap:Sulac_1717"/>
<dbReference type="AlphaFoldDB" id="G8TZH3"/>
<evidence type="ECO:0000313" key="4">
    <source>
        <dbReference type="EMBL" id="AEW05213.1"/>
    </source>
</evidence>
<keyword evidence="2" id="KW-0472">Membrane</keyword>
<feature type="transmembrane region" description="Helical" evidence="2">
    <location>
        <begin position="7"/>
        <end position="25"/>
    </location>
</feature>
<dbReference type="PATRIC" id="fig|679936.5.peg.1783"/>